<comment type="caution">
    <text evidence="3">The sequence shown here is derived from an EMBL/GenBank/DDBJ whole genome shotgun (WGS) entry which is preliminary data.</text>
</comment>
<proteinExistence type="predicted"/>
<evidence type="ECO:0000256" key="1">
    <source>
        <dbReference type="SAM" id="MobiDB-lite"/>
    </source>
</evidence>
<gene>
    <name evidence="3" type="ORF">ANCCAN_19590</name>
</gene>
<feature type="compositionally biased region" description="Basic residues" evidence="1">
    <location>
        <begin position="972"/>
        <end position="981"/>
    </location>
</feature>
<keyword evidence="4" id="KW-1185">Reference proteome</keyword>
<feature type="compositionally biased region" description="Polar residues" evidence="1">
    <location>
        <begin position="355"/>
        <end position="365"/>
    </location>
</feature>
<evidence type="ECO:0000313" key="3">
    <source>
        <dbReference type="EMBL" id="RCN34566.1"/>
    </source>
</evidence>
<feature type="domain" description="C2H2-type" evidence="2">
    <location>
        <begin position="1028"/>
        <end position="1051"/>
    </location>
</feature>
<feature type="region of interest" description="Disordered" evidence="1">
    <location>
        <begin position="388"/>
        <end position="455"/>
    </location>
</feature>
<dbReference type="AlphaFoldDB" id="A0A368FQY0"/>
<dbReference type="PANTHER" id="PTHR36945">
    <property type="entry name" value="HIGH INCIDENCE OF MALES (INCREASED X CHROMOSOME LOSS)-RELATED-RELATED"/>
    <property type="match status" value="1"/>
</dbReference>
<dbReference type="PROSITE" id="PS00028">
    <property type="entry name" value="ZINC_FINGER_C2H2_1"/>
    <property type="match status" value="1"/>
</dbReference>
<feature type="compositionally biased region" description="Acidic residues" evidence="1">
    <location>
        <begin position="991"/>
        <end position="1001"/>
    </location>
</feature>
<dbReference type="PANTHER" id="PTHR36945:SF1">
    <property type="entry name" value="ZINC FINGER PROTEIN C02F5.12-RELATED"/>
    <property type="match status" value="1"/>
</dbReference>
<dbReference type="Proteomes" id="UP000252519">
    <property type="component" value="Unassembled WGS sequence"/>
</dbReference>
<feature type="region of interest" description="Disordered" evidence="1">
    <location>
        <begin position="355"/>
        <end position="374"/>
    </location>
</feature>
<sequence length="1163" mass="129102">MRGRTFPAVNSVFARSVSSYVQVNIYDTSLKKLRARGVDIKHLLQHVGCRSVVMDVPIFSSELRKLDFAGRRLNKSFGGFSGRVQSSRHEKSRRYSESFAAHETICSAQEPSLVTVREEGSIEESAVEEFADCRTDFNTTVIRGTSIGPLTSTPMPSKTGNSLVSFANPEEIADDCRLTTECLEQTLSKIPGRMDGGSLTSHMNMRRPYFDLEASAIAKDEPAVDYGIELSVEKSPAVESSFTVFQTAVVRGLNTINESKAQPLNSAVIFGGTSQQQDAEIHQSNYEDDGFCHSDYLVIADPEDEPQHEINDVQNNLMGMERELVANDGSISSHKVIKSDIAIMKCSPISTVSENAVNDSHSNPTIAEPDPVAHCASEGSENVAMEIQSDTTQNKVATPLNRAKSGRGRRKRVRAPNSEDRQDSEREETELGSVETGVKRTAKSKSAPKGEGDTGKRIFHCQIPLCQKTLAWRPRYGKNRLVDHVRTHWGRAVKQCKLCDYRASNFRQVIFLLNGSTTITLLRIQTSPTWERFPLKQRRIWKSCWNCGNSASQRLAFMNFLMLRFSAVVTLVLHPNDHYTHFLLRFHLWVAFITTLEPEMRGRTLPVLNNTIWQESLSYVQVNIYGTSIKGLRDKGVDIKHFLQHVGCRSVVMDVPILDFESQKSSSMANMRRTKSMGGCCAQPRPARSSRSTKTVDKSKDREDSKIVCCGGDCEGNALIDACAQERGETPAKKSSLVANTSYSGATCLTGDDIIFHDCLEEFMEDSEHTFLVCDPKELSIPSNTSANKAADDGKETCVASLFDSRDVEDSSAEQAKKFTNFTKTSANLNGTTMTDNNLQGNFDEVKDSTLPSSCQKPPGVLHAPYEEDTSNSLQIVGDECTERLDEAMQVETAGVYGVLHTSASEIANLDSSHCEGFSEQAHSYKVLKSSPPSGATNESYEVGANELSSLFDKENVQKRHADVASSERAVKCGKRKRPHKPSFNSQNSLDDGDDDEEQTDDLSNTCKGPKAKGAADTSTTTSQVFHCQMPDCGKSLCYRQRYGKHRLVNHVRTHWRKPVKVCRLCGFTDITTKKIHDHHIKMHKDTPYPGADSRETKEDLDELLRLWDICFPGMSLNVNLRFSSFIPSLKTQPPLLKCAQSVKESVADSDAEIKSIKLFICT</sequence>
<evidence type="ECO:0000259" key="2">
    <source>
        <dbReference type="PROSITE" id="PS00028"/>
    </source>
</evidence>
<dbReference type="InterPro" id="IPR013087">
    <property type="entry name" value="Znf_C2H2_type"/>
</dbReference>
<organism evidence="3 4">
    <name type="scientific">Ancylostoma caninum</name>
    <name type="common">Dog hookworm</name>
    <dbReference type="NCBI Taxonomy" id="29170"/>
    <lineage>
        <taxon>Eukaryota</taxon>
        <taxon>Metazoa</taxon>
        <taxon>Ecdysozoa</taxon>
        <taxon>Nematoda</taxon>
        <taxon>Chromadorea</taxon>
        <taxon>Rhabditida</taxon>
        <taxon>Rhabditina</taxon>
        <taxon>Rhabditomorpha</taxon>
        <taxon>Strongyloidea</taxon>
        <taxon>Ancylostomatidae</taxon>
        <taxon>Ancylostomatinae</taxon>
        <taxon>Ancylostoma</taxon>
    </lineage>
</organism>
<dbReference type="InterPro" id="IPR053360">
    <property type="entry name" value="Zinc_finger_domain"/>
</dbReference>
<feature type="region of interest" description="Disordered" evidence="1">
    <location>
        <begin position="959"/>
        <end position="1021"/>
    </location>
</feature>
<feature type="compositionally biased region" description="Basic residues" evidence="1">
    <location>
        <begin position="404"/>
        <end position="414"/>
    </location>
</feature>
<name>A0A368FQY0_ANCCA</name>
<feature type="region of interest" description="Disordered" evidence="1">
    <location>
        <begin position="676"/>
        <end position="700"/>
    </location>
</feature>
<dbReference type="EMBL" id="JOJR01000766">
    <property type="protein sequence ID" value="RCN34566.1"/>
    <property type="molecule type" value="Genomic_DNA"/>
</dbReference>
<evidence type="ECO:0000313" key="4">
    <source>
        <dbReference type="Proteomes" id="UP000252519"/>
    </source>
</evidence>
<accession>A0A368FQY0</accession>
<protein>
    <submittedName>
        <fullName evidence="3">Zinc finger, C2H2 type</fullName>
    </submittedName>
</protein>
<reference evidence="3 4" key="1">
    <citation type="submission" date="2014-10" db="EMBL/GenBank/DDBJ databases">
        <title>Draft genome of the hookworm Ancylostoma caninum.</title>
        <authorList>
            <person name="Mitreva M."/>
        </authorList>
    </citation>
    <scope>NUCLEOTIDE SEQUENCE [LARGE SCALE GENOMIC DNA]</scope>
    <source>
        <strain evidence="3 4">Baltimore</strain>
    </source>
</reference>